<name>A0A6C0IF79_9ZZZZ</name>
<evidence type="ECO:0000313" key="1">
    <source>
        <dbReference type="EMBL" id="QHT91774.1"/>
    </source>
</evidence>
<sequence length="84" mass="10066">MDIKINIDKYLENNKINIDNNTFQKMVFVFNALDDGWSIKKLNNSFIFKKNHEGKKEIFDETYLETFMKANFDMNKLLLTYSNN</sequence>
<organism evidence="1">
    <name type="scientific">viral metagenome</name>
    <dbReference type="NCBI Taxonomy" id="1070528"/>
    <lineage>
        <taxon>unclassified sequences</taxon>
        <taxon>metagenomes</taxon>
        <taxon>organismal metagenomes</taxon>
    </lineage>
</organism>
<accession>A0A6C0IF79</accession>
<dbReference type="AlphaFoldDB" id="A0A6C0IF79"/>
<protein>
    <submittedName>
        <fullName evidence="1">Uncharacterized protein</fullName>
    </submittedName>
</protein>
<dbReference type="EMBL" id="MN740169">
    <property type="protein sequence ID" value="QHT91774.1"/>
    <property type="molecule type" value="Genomic_DNA"/>
</dbReference>
<reference evidence="1" key="1">
    <citation type="journal article" date="2020" name="Nature">
        <title>Giant virus diversity and host interactions through global metagenomics.</title>
        <authorList>
            <person name="Schulz F."/>
            <person name="Roux S."/>
            <person name="Paez-Espino D."/>
            <person name="Jungbluth S."/>
            <person name="Walsh D.A."/>
            <person name="Denef V.J."/>
            <person name="McMahon K.D."/>
            <person name="Konstantinidis K.T."/>
            <person name="Eloe-Fadrosh E.A."/>
            <person name="Kyrpides N.C."/>
            <person name="Woyke T."/>
        </authorList>
    </citation>
    <scope>NUCLEOTIDE SEQUENCE</scope>
    <source>
        <strain evidence="1">GVMAG-M-3300023184-86</strain>
    </source>
</reference>
<proteinExistence type="predicted"/>